<feature type="transmembrane region" description="Helical" evidence="6">
    <location>
        <begin position="70"/>
        <end position="89"/>
    </location>
</feature>
<dbReference type="NCBIfam" id="NF007782">
    <property type="entry name" value="PRK10473.1"/>
    <property type="match status" value="1"/>
</dbReference>
<dbReference type="PANTHER" id="PTHR43124">
    <property type="entry name" value="PURINE EFFLUX PUMP PBUE"/>
    <property type="match status" value="1"/>
</dbReference>
<evidence type="ECO:0000256" key="5">
    <source>
        <dbReference type="ARBA" id="ARBA00023136"/>
    </source>
</evidence>
<evidence type="ECO:0000256" key="3">
    <source>
        <dbReference type="ARBA" id="ARBA00022692"/>
    </source>
</evidence>
<protein>
    <submittedName>
        <fullName evidence="8">Transport protein</fullName>
    </submittedName>
</protein>
<evidence type="ECO:0000313" key="9">
    <source>
        <dbReference type="Proteomes" id="UP000078250"/>
    </source>
</evidence>
<keyword evidence="2" id="KW-1003">Cell membrane</keyword>
<accession>A0AAJ3HT95</accession>
<dbReference type="InterPro" id="IPR036259">
    <property type="entry name" value="MFS_trans_sf"/>
</dbReference>
<feature type="transmembrane region" description="Helical" evidence="6">
    <location>
        <begin position="214"/>
        <end position="234"/>
    </location>
</feature>
<feature type="transmembrane region" description="Helical" evidence="6">
    <location>
        <begin position="276"/>
        <end position="294"/>
    </location>
</feature>
<dbReference type="PROSITE" id="PS00216">
    <property type="entry name" value="SUGAR_TRANSPORT_1"/>
    <property type="match status" value="1"/>
</dbReference>
<evidence type="ECO:0000313" key="8">
    <source>
        <dbReference type="EMBL" id="OAT46923.1"/>
    </source>
</evidence>
<keyword evidence="9" id="KW-1185">Reference proteome</keyword>
<organism evidence="8 9">
    <name type="scientific">Proteus hauseri ATCC 700826</name>
    <dbReference type="NCBI Taxonomy" id="1354271"/>
    <lineage>
        <taxon>Bacteria</taxon>
        <taxon>Pseudomonadati</taxon>
        <taxon>Pseudomonadota</taxon>
        <taxon>Gammaproteobacteria</taxon>
        <taxon>Enterobacterales</taxon>
        <taxon>Morganellaceae</taxon>
        <taxon>Proteus</taxon>
    </lineage>
</organism>
<evidence type="ECO:0000256" key="2">
    <source>
        <dbReference type="ARBA" id="ARBA00022475"/>
    </source>
</evidence>
<dbReference type="InterPro" id="IPR050189">
    <property type="entry name" value="MFS_Efflux_Transporters"/>
</dbReference>
<evidence type="ECO:0000259" key="7">
    <source>
        <dbReference type="PROSITE" id="PS50850"/>
    </source>
</evidence>
<keyword evidence="3 6" id="KW-0812">Transmembrane</keyword>
<comment type="subcellular location">
    <subcellularLocation>
        <location evidence="1">Cell membrane</location>
        <topology evidence="1">Multi-pass membrane protein</topology>
    </subcellularLocation>
</comment>
<proteinExistence type="predicted"/>
<evidence type="ECO:0000256" key="6">
    <source>
        <dbReference type="SAM" id="Phobius"/>
    </source>
</evidence>
<keyword evidence="4 6" id="KW-1133">Transmembrane helix</keyword>
<feature type="transmembrane region" description="Helical" evidence="6">
    <location>
        <begin position="42"/>
        <end position="61"/>
    </location>
</feature>
<evidence type="ECO:0000256" key="4">
    <source>
        <dbReference type="ARBA" id="ARBA00022989"/>
    </source>
</evidence>
<sequence>MMKYIIFSFCIVLIYPLGVDLHLTGLTAIARDLQATEATLHMAFSIYLIGMASTMLIAGWCSDHFGRKPIALLGTVVFMLASLQSGFSITENSFLIARFFQGIGAGFCYVVTFAILRDTLIEQQRAKILSMLNGITCIVPVLAPVLGYLILLRFEWPTMFFFMAGYALINFVFCLFGIKETKQKIDPNKKFTPDLVKISSVNESLLNPLFLSRLLISCLGMGVILTYVNISPIVIMQQMNYTTGQYSTVMTLLSLVSMTTSFLMPKILSKFSYSTILYTGLIIFFCAALFLLLGLVQENYWFFIAFALCGAGFALLFGI</sequence>
<evidence type="ECO:0000256" key="1">
    <source>
        <dbReference type="ARBA" id="ARBA00004651"/>
    </source>
</evidence>
<dbReference type="InterPro" id="IPR005829">
    <property type="entry name" value="Sugar_transporter_CS"/>
</dbReference>
<dbReference type="InterPro" id="IPR011701">
    <property type="entry name" value="MFS"/>
</dbReference>
<feature type="transmembrane region" description="Helical" evidence="6">
    <location>
        <begin position="300"/>
        <end position="318"/>
    </location>
</feature>
<dbReference type="GO" id="GO:0022857">
    <property type="term" value="F:transmembrane transporter activity"/>
    <property type="evidence" value="ECO:0007669"/>
    <property type="project" value="InterPro"/>
</dbReference>
<dbReference type="Proteomes" id="UP000078250">
    <property type="component" value="Unassembled WGS sequence"/>
</dbReference>
<dbReference type="PROSITE" id="PS50850">
    <property type="entry name" value="MFS"/>
    <property type="match status" value="1"/>
</dbReference>
<feature type="transmembrane region" description="Helical" evidence="6">
    <location>
        <begin position="95"/>
        <end position="116"/>
    </location>
</feature>
<dbReference type="PANTHER" id="PTHR43124:SF3">
    <property type="entry name" value="CHLORAMPHENICOL EFFLUX PUMP RV0191"/>
    <property type="match status" value="1"/>
</dbReference>
<feature type="transmembrane region" description="Helical" evidence="6">
    <location>
        <begin position="128"/>
        <end position="150"/>
    </location>
</feature>
<dbReference type="EMBL" id="LXEV01000022">
    <property type="protein sequence ID" value="OAT46923.1"/>
    <property type="molecule type" value="Genomic_DNA"/>
</dbReference>
<keyword evidence="5 6" id="KW-0472">Membrane</keyword>
<dbReference type="Pfam" id="PF07690">
    <property type="entry name" value="MFS_1"/>
    <property type="match status" value="1"/>
</dbReference>
<dbReference type="InterPro" id="IPR020846">
    <property type="entry name" value="MFS_dom"/>
</dbReference>
<dbReference type="SUPFAM" id="SSF103473">
    <property type="entry name" value="MFS general substrate transporter"/>
    <property type="match status" value="1"/>
</dbReference>
<dbReference type="Gene3D" id="1.20.1720.10">
    <property type="entry name" value="Multidrug resistance protein D"/>
    <property type="match status" value="1"/>
</dbReference>
<reference evidence="8 9" key="1">
    <citation type="submission" date="2016-04" db="EMBL/GenBank/DDBJ databases">
        <title>ATOL: Assembling a taxonomically balanced genome-scale reconstruction of the evolutionary history of the Enterobacteriaceae.</title>
        <authorList>
            <person name="Plunkett G.III."/>
            <person name="Neeno-Eckwall E.C."/>
            <person name="Glasner J.D."/>
            <person name="Perna N.T."/>
        </authorList>
    </citation>
    <scope>NUCLEOTIDE SEQUENCE [LARGE SCALE GENOMIC DNA]</scope>
    <source>
        <strain evidence="8 9">ATCC 700826</strain>
    </source>
</reference>
<feature type="domain" description="Major facilitator superfamily (MFS) profile" evidence="7">
    <location>
        <begin position="1"/>
        <end position="319"/>
    </location>
</feature>
<gene>
    <name evidence="8" type="ORF">M997_1921</name>
</gene>
<name>A0AAJ3HT95_PROHU</name>
<comment type="caution">
    <text evidence="8">The sequence shown here is derived from an EMBL/GenBank/DDBJ whole genome shotgun (WGS) entry which is preliminary data.</text>
</comment>
<dbReference type="GO" id="GO:0005886">
    <property type="term" value="C:plasma membrane"/>
    <property type="evidence" value="ECO:0007669"/>
    <property type="project" value="UniProtKB-SubCell"/>
</dbReference>
<feature type="transmembrane region" description="Helical" evidence="6">
    <location>
        <begin position="156"/>
        <end position="178"/>
    </location>
</feature>
<feature type="transmembrane region" description="Helical" evidence="6">
    <location>
        <begin position="246"/>
        <end position="264"/>
    </location>
</feature>
<dbReference type="AlphaFoldDB" id="A0AAJ3HT95"/>